<dbReference type="InterPro" id="IPR017871">
    <property type="entry name" value="ABC_transporter-like_CS"/>
</dbReference>
<dbReference type="EMBL" id="JACJKY010000010">
    <property type="protein sequence ID" value="MBM6921055.1"/>
    <property type="molecule type" value="Genomic_DNA"/>
</dbReference>
<dbReference type="PROSITE" id="PS00211">
    <property type="entry name" value="ABC_TRANSPORTER_1"/>
    <property type="match status" value="1"/>
</dbReference>
<dbReference type="InterPro" id="IPR003439">
    <property type="entry name" value="ABC_transporter-like_ATP-bd"/>
</dbReference>
<evidence type="ECO:0000259" key="5">
    <source>
        <dbReference type="PROSITE" id="PS50893"/>
    </source>
</evidence>
<keyword evidence="7" id="KW-1185">Reference proteome</keyword>
<dbReference type="InterPro" id="IPR027417">
    <property type="entry name" value="P-loop_NTPase"/>
</dbReference>
<reference evidence="6" key="2">
    <citation type="journal article" date="2021" name="Sci. Rep.">
        <title>The distribution of antibiotic resistance genes in chicken gut microbiota commensals.</title>
        <authorList>
            <person name="Juricova H."/>
            <person name="Matiasovicova J."/>
            <person name="Kubasova T."/>
            <person name="Cejkova D."/>
            <person name="Rychlik I."/>
        </authorList>
    </citation>
    <scope>NUCLEOTIDE SEQUENCE</scope>
    <source>
        <strain evidence="6">An559</strain>
    </source>
</reference>
<feature type="domain" description="ABC transporter" evidence="5">
    <location>
        <begin position="5"/>
        <end position="235"/>
    </location>
</feature>
<protein>
    <submittedName>
        <fullName evidence="6">ABC transporter ATP-binding protein</fullName>
    </submittedName>
</protein>
<organism evidence="6 7">
    <name type="scientific">Merdimmobilis hominis</name>
    <dbReference type="NCBI Taxonomy" id="2897707"/>
    <lineage>
        <taxon>Bacteria</taxon>
        <taxon>Bacillati</taxon>
        <taxon>Bacillota</taxon>
        <taxon>Clostridia</taxon>
        <taxon>Eubacteriales</taxon>
        <taxon>Oscillospiraceae</taxon>
        <taxon>Merdimmobilis</taxon>
    </lineage>
</organism>
<keyword evidence="4 6" id="KW-0067">ATP-binding</keyword>
<dbReference type="SMART" id="SM00382">
    <property type="entry name" value="AAA"/>
    <property type="match status" value="1"/>
</dbReference>
<evidence type="ECO:0000256" key="4">
    <source>
        <dbReference type="ARBA" id="ARBA00022840"/>
    </source>
</evidence>
<dbReference type="PROSITE" id="PS50893">
    <property type="entry name" value="ABC_TRANSPORTER_2"/>
    <property type="match status" value="1"/>
</dbReference>
<evidence type="ECO:0000313" key="6">
    <source>
        <dbReference type="EMBL" id="MBM6921055.1"/>
    </source>
</evidence>
<dbReference type="Pfam" id="PF00005">
    <property type="entry name" value="ABC_tran"/>
    <property type="match status" value="1"/>
</dbReference>
<gene>
    <name evidence="6" type="ORF">H6A12_07810</name>
</gene>
<evidence type="ECO:0000256" key="3">
    <source>
        <dbReference type="ARBA" id="ARBA00022741"/>
    </source>
</evidence>
<comment type="caution">
    <text evidence="6">The sequence shown here is derived from an EMBL/GenBank/DDBJ whole genome shotgun (WGS) entry which is preliminary data.</text>
</comment>
<name>A0A939BE91_9FIRM</name>
<dbReference type="RefSeq" id="WP_204446602.1">
    <property type="nucleotide sequence ID" value="NZ_JACJKY010000010.1"/>
</dbReference>
<sequence length="304" mass="34044">MEDIIRIDHLNKSFGSIKAVQDLSFRVKQGELFAFLGVNGAGKSTTINILCGQLQKDSGSVLIDSRDLDQETNFIKRELGVVFQSSVLDSALSVYDNLESRAALYGITGKAFRQRLAELAKILDFESLLKRTVGKLSGGQRRRVDIARALFHTPKILILDEPTTGLDPQTRKTLWNVISDFRKNKNMTVFLTTHYMEEAAEADYVVIIDDGKISAEGTPLELKNRYTGDYITIYGIDMNHLKELGLEYEPIRNGYRLSVPDTKTATDLIIRNPQLFHDYEVTKGKMDDVFLAVTGKTLTGGAEQ</sequence>
<dbReference type="InterPro" id="IPR050763">
    <property type="entry name" value="ABC_transporter_ATP-binding"/>
</dbReference>
<dbReference type="SUPFAM" id="SSF52540">
    <property type="entry name" value="P-loop containing nucleoside triphosphate hydrolases"/>
    <property type="match status" value="1"/>
</dbReference>
<dbReference type="AlphaFoldDB" id="A0A939BE91"/>
<evidence type="ECO:0000256" key="2">
    <source>
        <dbReference type="ARBA" id="ARBA00022448"/>
    </source>
</evidence>
<proteinExistence type="inferred from homology"/>
<accession>A0A939BE91</accession>
<keyword evidence="2" id="KW-0813">Transport</keyword>
<evidence type="ECO:0000313" key="7">
    <source>
        <dbReference type="Proteomes" id="UP000774750"/>
    </source>
</evidence>
<dbReference type="PANTHER" id="PTHR42711">
    <property type="entry name" value="ABC TRANSPORTER ATP-BINDING PROTEIN"/>
    <property type="match status" value="1"/>
</dbReference>
<dbReference type="PANTHER" id="PTHR42711:SF5">
    <property type="entry name" value="ABC TRANSPORTER ATP-BINDING PROTEIN NATA"/>
    <property type="match status" value="1"/>
</dbReference>
<dbReference type="GO" id="GO:0016887">
    <property type="term" value="F:ATP hydrolysis activity"/>
    <property type="evidence" value="ECO:0007669"/>
    <property type="project" value="InterPro"/>
</dbReference>
<dbReference type="Proteomes" id="UP000774750">
    <property type="component" value="Unassembled WGS sequence"/>
</dbReference>
<dbReference type="GO" id="GO:0005524">
    <property type="term" value="F:ATP binding"/>
    <property type="evidence" value="ECO:0007669"/>
    <property type="project" value="UniProtKB-KW"/>
</dbReference>
<dbReference type="InterPro" id="IPR003593">
    <property type="entry name" value="AAA+_ATPase"/>
</dbReference>
<dbReference type="Gene3D" id="3.40.50.300">
    <property type="entry name" value="P-loop containing nucleotide triphosphate hydrolases"/>
    <property type="match status" value="1"/>
</dbReference>
<reference evidence="6" key="1">
    <citation type="submission" date="2020-08" db="EMBL/GenBank/DDBJ databases">
        <authorList>
            <person name="Cejkova D."/>
            <person name="Kubasova T."/>
            <person name="Jahodarova E."/>
            <person name="Rychlik I."/>
        </authorList>
    </citation>
    <scope>NUCLEOTIDE SEQUENCE</scope>
    <source>
        <strain evidence="6">An559</strain>
    </source>
</reference>
<evidence type="ECO:0000256" key="1">
    <source>
        <dbReference type="ARBA" id="ARBA00005417"/>
    </source>
</evidence>
<keyword evidence="3" id="KW-0547">Nucleotide-binding</keyword>
<comment type="similarity">
    <text evidence="1">Belongs to the ABC transporter superfamily.</text>
</comment>